<keyword evidence="6" id="KW-1185">Reference proteome</keyword>
<name>A0ABP1ART6_9BRYO</name>
<dbReference type="EMBL" id="OZ023716">
    <property type="protein sequence ID" value="CAK9865297.1"/>
    <property type="molecule type" value="Genomic_DNA"/>
</dbReference>
<dbReference type="Gene3D" id="2.60.40.10">
    <property type="entry name" value="Immunoglobulins"/>
    <property type="match status" value="1"/>
</dbReference>
<evidence type="ECO:0000256" key="1">
    <source>
        <dbReference type="ARBA" id="ARBA00022729"/>
    </source>
</evidence>
<evidence type="ECO:0000256" key="2">
    <source>
        <dbReference type="SAM" id="Phobius"/>
    </source>
</evidence>
<keyword evidence="2" id="KW-0472">Membrane</keyword>
<feature type="domain" description="Galactose oxidase-like Early set" evidence="4">
    <location>
        <begin position="447"/>
        <end position="548"/>
    </location>
</feature>
<dbReference type="Gene3D" id="2.130.10.80">
    <property type="entry name" value="Galactose oxidase/kelch, beta-propeller"/>
    <property type="match status" value="1"/>
</dbReference>
<dbReference type="Proteomes" id="UP001497522">
    <property type="component" value="Chromosome 15"/>
</dbReference>
<dbReference type="CDD" id="cd02851">
    <property type="entry name" value="E_set_GO_C"/>
    <property type="match status" value="1"/>
</dbReference>
<gene>
    <name evidence="5" type="ORF">CSSPJE1EN2_LOCUS8292</name>
</gene>
<dbReference type="InterPro" id="IPR014756">
    <property type="entry name" value="Ig_E-set"/>
</dbReference>
<dbReference type="PANTHER" id="PTHR32208">
    <property type="entry name" value="SECRETED PROTEIN-RELATED"/>
    <property type="match status" value="1"/>
</dbReference>
<accession>A0ABP1ART6</accession>
<organism evidence="5 6">
    <name type="scientific">Sphagnum jensenii</name>
    <dbReference type="NCBI Taxonomy" id="128206"/>
    <lineage>
        <taxon>Eukaryota</taxon>
        <taxon>Viridiplantae</taxon>
        <taxon>Streptophyta</taxon>
        <taxon>Embryophyta</taxon>
        <taxon>Bryophyta</taxon>
        <taxon>Sphagnophytina</taxon>
        <taxon>Sphagnopsida</taxon>
        <taxon>Sphagnales</taxon>
        <taxon>Sphagnaceae</taxon>
        <taxon>Sphagnum</taxon>
    </lineage>
</organism>
<dbReference type="InterPro" id="IPR013783">
    <property type="entry name" value="Ig-like_fold"/>
</dbReference>
<evidence type="ECO:0000313" key="5">
    <source>
        <dbReference type="EMBL" id="CAK9865297.1"/>
    </source>
</evidence>
<dbReference type="PANTHER" id="PTHR32208:SF71">
    <property type="entry name" value="GLYOXAL OXIDASE-RELATED PROTEIN"/>
    <property type="match status" value="1"/>
</dbReference>
<keyword evidence="1" id="KW-0732">Signal</keyword>
<keyword evidence="2" id="KW-1133">Transmembrane helix</keyword>
<dbReference type="SUPFAM" id="SSF50965">
    <property type="entry name" value="Galactose oxidase, central domain"/>
    <property type="match status" value="1"/>
</dbReference>
<evidence type="ECO:0000313" key="6">
    <source>
        <dbReference type="Proteomes" id="UP001497522"/>
    </source>
</evidence>
<proteinExistence type="predicted"/>
<keyword evidence="2" id="KW-0812">Transmembrane</keyword>
<dbReference type="InterPro" id="IPR037293">
    <property type="entry name" value="Gal_Oxidase_central_sf"/>
</dbReference>
<dbReference type="InterPro" id="IPR011043">
    <property type="entry name" value="Gal_Oxase/kelch_b-propeller"/>
</dbReference>
<evidence type="ECO:0000259" key="3">
    <source>
        <dbReference type="Pfam" id="PF07250"/>
    </source>
</evidence>
<feature type="transmembrane region" description="Helical" evidence="2">
    <location>
        <begin position="7"/>
        <end position="29"/>
    </location>
</feature>
<evidence type="ECO:0000259" key="4">
    <source>
        <dbReference type="Pfam" id="PF09118"/>
    </source>
</evidence>
<evidence type="ECO:0008006" key="7">
    <source>
        <dbReference type="Google" id="ProtNLM"/>
    </source>
</evidence>
<sequence length="549" mass="60313">MLSHGCCNIYATFFSFSVVNLLLLMSIIMSSCMIQFSAEARGEDSWEMLVPNAGVSAMHMTLAHTNKVIMFDRTDYGPSEIRLANGFCRRDPRDLALQVDCWAHSIELDLATNRVRPLTVLTDTWCSSGAWQAGGTLTQTGGWNDGGNTVRTIGAGGNDDWREYPNALAKARWYASNQLLPDQRVIVIGGRRQFNYEFVPRGREGSIELPFLAETNDPGAENNLYPFVHLSPDGNLFIFANKDSILFNYNRNQVVRRYPRLPGGSRNYPASGSSVLLPLSAASRYTRAEVLVCGGAPEGSFLATYRQEFLPAEQTCGRLVITDANPNWLVVKMPSPRVMGDMLILPTAEVLIINGASQGTAGWGLGRQPNLAPVLFTPVNNRFQVMSETGIPRLYHSTANVLPDGSILVGGSNPNFGYTFKGTLFPTNLSIQRYNPYYLNKGYDGRRPHITAISNVNLEYGTTFTVTFQTAQAPNGVAFHLYAPPFTTHTYSMNQRMLVLGSNAPVRVGRSYVSRVYAPPNAVTAPSAYHLLTVVNQGTPSASAWVHIG</sequence>
<reference evidence="5" key="1">
    <citation type="submission" date="2024-03" db="EMBL/GenBank/DDBJ databases">
        <authorList>
            <consortium name="ELIXIR-Norway"/>
            <consortium name="Elixir Norway"/>
        </authorList>
    </citation>
    <scope>NUCLEOTIDE SEQUENCE</scope>
</reference>
<dbReference type="Pfam" id="PF09118">
    <property type="entry name" value="GO-like_E_set"/>
    <property type="match status" value="1"/>
</dbReference>
<feature type="domain" description="Glyoxal oxidase N-terminal" evidence="3">
    <location>
        <begin position="58"/>
        <end position="438"/>
    </location>
</feature>
<protein>
    <recommendedName>
        <fullName evidence="7">Glyoxal oxidase</fullName>
    </recommendedName>
</protein>
<dbReference type="SUPFAM" id="SSF81296">
    <property type="entry name" value="E set domains"/>
    <property type="match status" value="1"/>
</dbReference>
<dbReference type="InterPro" id="IPR015202">
    <property type="entry name" value="GO-like_E_set"/>
</dbReference>
<dbReference type="InterPro" id="IPR009880">
    <property type="entry name" value="Glyoxal_oxidase_N"/>
</dbReference>
<dbReference type="Pfam" id="PF07250">
    <property type="entry name" value="Glyoxal_oxid_N"/>
    <property type="match status" value="1"/>
</dbReference>